<name>A0A1W2BCN5_9FLAO</name>
<sequence length="146" mass="16080">MKKGNFFSSGTSITNLNLASLILRLVGGGFMLYQHGGGKFLKFFSDEKIEFADPFGIGSTATLALVVFAEAICSILIILGLMTRYALIPLIFTMVYAGFVVHLNDAFGDKELALMYLAIYFALLLIGPGRYSLDRLIKKRRSTISH</sequence>
<keyword evidence="4 7" id="KW-0812">Transmembrane</keyword>
<feature type="transmembrane region" description="Helical" evidence="7">
    <location>
        <begin position="12"/>
        <end position="35"/>
    </location>
</feature>
<dbReference type="AlphaFoldDB" id="A0A1W2BCN5"/>
<keyword evidence="3" id="KW-1003">Cell membrane</keyword>
<dbReference type="PANTHER" id="PTHR33452:SF1">
    <property type="entry name" value="INNER MEMBRANE PROTEIN YPHA-RELATED"/>
    <property type="match status" value="1"/>
</dbReference>
<dbReference type="InterPro" id="IPR051907">
    <property type="entry name" value="DoxX-like_oxidoreductase"/>
</dbReference>
<evidence type="ECO:0000256" key="1">
    <source>
        <dbReference type="ARBA" id="ARBA00004651"/>
    </source>
</evidence>
<organism evidence="8 9">
    <name type="scientific">Moheibacter sediminis</name>
    <dbReference type="NCBI Taxonomy" id="1434700"/>
    <lineage>
        <taxon>Bacteria</taxon>
        <taxon>Pseudomonadati</taxon>
        <taxon>Bacteroidota</taxon>
        <taxon>Flavobacteriia</taxon>
        <taxon>Flavobacteriales</taxon>
        <taxon>Weeksellaceae</taxon>
        <taxon>Moheibacter</taxon>
    </lineage>
</organism>
<dbReference type="Proteomes" id="UP000192393">
    <property type="component" value="Unassembled WGS sequence"/>
</dbReference>
<protein>
    <submittedName>
        <fullName evidence="8">Putative oxidoreductase</fullName>
    </submittedName>
</protein>
<feature type="transmembrane region" description="Helical" evidence="7">
    <location>
        <begin position="86"/>
        <end position="107"/>
    </location>
</feature>
<dbReference type="InterPro" id="IPR032808">
    <property type="entry name" value="DoxX"/>
</dbReference>
<evidence type="ECO:0000256" key="4">
    <source>
        <dbReference type="ARBA" id="ARBA00022692"/>
    </source>
</evidence>
<dbReference type="STRING" id="1434700.SAMN06296427_10673"/>
<dbReference type="PANTHER" id="PTHR33452">
    <property type="entry name" value="OXIDOREDUCTASE CATD-RELATED"/>
    <property type="match status" value="1"/>
</dbReference>
<dbReference type="RefSeq" id="WP_084017562.1">
    <property type="nucleotide sequence ID" value="NZ_FWXS01000006.1"/>
</dbReference>
<comment type="subcellular location">
    <subcellularLocation>
        <location evidence="1">Cell membrane</location>
        <topology evidence="1">Multi-pass membrane protein</topology>
    </subcellularLocation>
</comment>
<keyword evidence="5 7" id="KW-1133">Transmembrane helix</keyword>
<evidence type="ECO:0000256" key="5">
    <source>
        <dbReference type="ARBA" id="ARBA00022989"/>
    </source>
</evidence>
<proteinExistence type="inferred from homology"/>
<keyword evidence="6 7" id="KW-0472">Membrane</keyword>
<evidence type="ECO:0000256" key="6">
    <source>
        <dbReference type="ARBA" id="ARBA00023136"/>
    </source>
</evidence>
<gene>
    <name evidence="8" type="ORF">SAMN06296427_10673</name>
</gene>
<reference evidence="8 9" key="1">
    <citation type="submission" date="2017-04" db="EMBL/GenBank/DDBJ databases">
        <authorList>
            <person name="Afonso C.L."/>
            <person name="Miller P.J."/>
            <person name="Scott M.A."/>
            <person name="Spackman E."/>
            <person name="Goraichik I."/>
            <person name="Dimitrov K.M."/>
            <person name="Suarez D.L."/>
            <person name="Swayne D.E."/>
        </authorList>
    </citation>
    <scope>NUCLEOTIDE SEQUENCE [LARGE SCALE GENOMIC DNA]</scope>
    <source>
        <strain evidence="8 9">CGMCC 1.12708</strain>
    </source>
</reference>
<dbReference type="OrthoDB" id="9813193at2"/>
<accession>A0A1W2BCN5</accession>
<dbReference type="Pfam" id="PF07681">
    <property type="entry name" value="DoxX"/>
    <property type="match status" value="1"/>
</dbReference>
<evidence type="ECO:0000256" key="2">
    <source>
        <dbReference type="ARBA" id="ARBA00006679"/>
    </source>
</evidence>
<evidence type="ECO:0000256" key="3">
    <source>
        <dbReference type="ARBA" id="ARBA00022475"/>
    </source>
</evidence>
<dbReference type="EMBL" id="FWXS01000006">
    <property type="protein sequence ID" value="SMC70783.1"/>
    <property type="molecule type" value="Genomic_DNA"/>
</dbReference>
<evidence type="ECO:0000313" key="9">
    <source>
        <dbReference type="Proteomes" id="UP000192393"/>
    </source>
</evidence>
<dbReference type="GO" id="GO:0005886">
    <property type="term" value="C:plasma membrane"/>
    <property type="evidence" value="ECO:0007669"/>
    <property type="project" value="UniProtKB-SubCell"/>
</dbReference>
<feature type="transmembrane region" description="Helical" evidence="7">
    <location>
        <begin position="55"/>
        <end position="79"/>
    </location>
</feature>
<comment type="similarity">
    <text evidence="2">Belongs to the DoxX family.</text>
</comment>
<evidence type="ECO:0000313" key="8">
    <source>
        <dbReference type="EMBL" id="SMC70783.1"/>
    </source>
</evidence>
<keyword evidence="9" id="KW-1185">Reference proteome</keyword>
<feature type="transmembrane region" description="Helical" evidence="7">
    <location>
        <begin position="113"/>
        <end position="133"/>
    </location>
</feature>
<evidence type="ECO:0000256" key="7">
    <source>
        <dbReference type="SAM" id="Phobius"/>
    </source>
</evidence>